<organism evidence="2 3">
    <name type="scientific">Gigaspora rosea</name>
    <dbReference type="NCBI Taxonomy" id="44941"/>
    <lineage>
        <taxon>Eukaryota</taxon>
        <taxon>Fungi</taxon>
        <taxon>Fungi incertae sedis</taxon>
        <taxon>Mucoromycota</taxon>
        <taxon>Glomeromycotina</taxon>
        <taxon>Glomeromycetes</taxon>
        <taxon>Diversisporales</taxon>
        <taxon>Gigasporaceae</taxon>
        <taxon>Gigaspora</taxon>
    </lineage>
</organism>
<evidence type="ECO:0000313" key="2">
    <source>
        <dbReference type="EMBL" id="RIB10829.1"/>
    </source>
</evidence>
<feature type="transmembrane region" description="Helical" evidence="1">
    <location>
        <begin position="7"/>
        <end position="26"/>
    </location>
</feature>
<reference evidence="2 3" key="1">
    <citation type="submission" date="2018-06" db="EMBL/GenBank/DDBJ databases">
        <title>Comparative genomics reveals the genomic features of Rhizophagus irregularis, R. cerebriforme, R. diaphanum and Gigaspora rosea, and their symbiotic lifestyle signature.</title>
        <authorList>
            <person name="Morin E."/>
            <person name="San Clemente H."/>
            <person name="Chen E.C.H."/>
            <person name="De La Providencia I."/>
            <person name="Hainaut M."/>
            <person name="Kuo A."/>
            <person name="Kohler A."/>
            <person name="Murat C."/>
            <person name="Tang N."/>
            <person name="Roy S."/>
            <person name="Loubradou J."/>
            <person name="Henrissat B."/>
            <person name="Grigoriev I.V."/>
            <person name="Corradi N."/>
            <person name="Roux C."/>
            <person name="Martin F.M."/>
        </authorList>
    </citation>
    <scope>NUCLEOTIDE SEQUENCE [LARGE SCALE GENOMIC DNA]</scope>
    <source>
        <strain evidence="2 3">DAOM 194757</strain>
    </source>
</reference>
<evidence type="ECO:0000313" key="3">
    <source>
        <dbReference type="Proteomes" id="UP000266673"/>
    </source>
</evidence>
<gene>
    <name evidence="2" type="ORF">C2G38_2105147</name>
</gene>
<keyword evidence="1" id="KW-1133">Transmembrane helix</keyword>
<evidence type="ECO:0000256" key="1">
    <source>
        <dbReference type="SAM" id="Phobius"/>
    </source>
</evidence>
<keyword evidence="1" id="KW-0812">Transmembrane</keyword>
<name>A0A397UPY9_9GLOM</name>
<keyword evidence="3" id="KW-1185">Reference proteome</keyword>
<dbReference type="AlphaFoldDB" id="A0A397UPY9"/>
<accession>A0A397UPY9</accession>
<dbReference type="Proteomes" id="UP000266673">
    <property type="component" value="Unassembled WGS sequence"/>
</dbReference>
<sequence>MEADITFLKNLFGLMVVIVVHARIYLCHTIPNGDLIYQHLHKELGLIFGFQYIGIV</sequence>
<comment type="caution">
    <text evidence="2">The sequence shown here is derived from an EMBL/GenBank/DDBJ whole genome shotgun (WGS) entry which is preliminary data.</text>
</comment>
<proteinExistence type="predicted"/>
<keyword evidence="1" id="KW-0472">Membrane</keyword>
<dbReference type="EMBL" id="QKWP01001206">
    <property type="protein sequence ID" value="RIB10829.1"/>
    <property type="molecule type" value="Genomic_DNA"/>
</dbReference>
<protein>
    <submittedName>
        <fullName evidence="2">Uncharacterized protein</fullName>
    </submittedName>
</protein>